<dbReference type="STRING" id="861298.SAMN04488136_110108"/>
<dbReference type="SMART" id="SM00267">
    <property type="entry name" value="GGDEF"/>
    <property type="match status" value="1"/>
</dbReference>
<dbReference type="InterPro" id="IPR029787">
    <property type="entry name" value="Nucleotide_cyclase"/>
</dbReference>
<evidence type="ECO:0000256" key="2">
    <source>
        <dbReference type="ARBA" id="ARBA00012528"/>
    </source>
</evidence>
<evidence type="ECO:0000256" key="3">
    <source>
        <dbReference type="ARBA" id="ARBA00034247"/>
    </source>
</evidence>
<accession>A0A1G8AGJ2</accession>
<dbReference type="CDD" id="cd01949">
    <property type="entry name" value="GGDEF"/>
    <property type="match status" value="1"/>
</dbReference>
<keyword evidence="6" id="KW-1185">Reference proteome</keyword>
<comment type="cofactor">
    <cofactor evidence="1">
        <name>Mg(2+)</name>
        <dbReference type="ChEBI" id="CHEBI:18420"/>
    </cofactor>
</comment>
<dbReference type="GO" id="GO:0043709">
    <property type="term" value="P:cell adhesion involved in single-species biofilm formation"/>
    <property type="evidence" value="ECO:0007669"/>
    <property type="project" value="TreeGrafter"/>
</dbReference>
<dbReference type="RefSeq" id="WP_093273100.1">
    <property type="nucleotide sequence ID" value="NZ_FNDD01000010.1"/>
</dbReference>
<dbReference type="NCBIfam" id="TIGR00254">
    <property type="entry name" value="GGDEF"/>
    <property type="match status" value="1"/>
</dbReference>
<dbReference type="GO" id="GO:1902201">
    <property type="term" value="P:negative regulation of bacterial-type flagellum-dependent cell motility"/>
    <property type="evidence" value="ECO:0007669"/>
    <property type="project" value="TreeGrafter"/>
</dbReference>
<dbReference type="PANTHER" id="PTHR45138">
    <property type="entry name" value="REGULATORY COMPONENTS OF SENSORY TRANSDUCTION SYSTEM"/>
    <property type="match status" value="1"/>
</dbReference>
<dbReference type="EC" id="2.7.7.65" evidence="2"/>
<dbReference type="PANTHER" id="PTHR45138:SF9">
    <property type="entry name" value="DIGUANYLATE CYCLASE DGCM-RELATED"/>
    <property type="match status" value="1"/>
</dbReference>
<dbReference type="Gene3D" id="3.30.70.270">
    <property type="match status" value="1"/>
</dbReference>
<protein>
    <recommendedName>
        <fullName evidence="2">diguanylate cyclase</fullName>
        <ecNumber evidence="2">2.7.7.65</ecNumber>
    </recommendedName>
</protein>
<proteinExistence type="predicted"/>
<dbReference type="AlphaFoldDB" id="A0A1G8AGJ2"/>
<dbReference type="GO" id="GO:0005886">
    <property type="term" value="C:plasma membrane"/>
    <property type="evidence" value="ECO:0007669"/>
    <property type="project" value="TreeGrafter"/>
</dbReference>
<dbReference type="InterPro" id="IPR050469">
    <property type="entry name" value="Diguanylate_Cyclase"/>
</dbReference>
<feature type="domain" description="GGDEF" evidence="4">
    <location>
        <begin position="395"/>
        <end position="527"/>
    </location>
</feature>
<evidence type="ECO:0000313" key="6">
    <source>
        <dbReference type="Proteomes" id="UP000198854"/>
    </source>
</evidence>
<dbReference type="Gene3D" id="1.25.40.10">
    <property type="entry name" value="Tetratricopeptide repeat domain"/>
    <property type="match status" value="1"/>
</dbReference>
<dbReference type="FunFam" id="3.30.70.270:FF:000001">
    <property type="entry name" value="Diguanylate cyclase domain protein"/>
    <property type="match status" value="1"/>
</dbReference>
<dbReference type="InterPro" id="IPR011990">
    <property type="entry name" value="TPR-like_helical_dom_sf"/>
</dbReference>
<dbReference type="EMBL" id="FNDD01000010">
    <property type="protein sequence ID" value="SDH19999.1"/>
    <property type="molecule type" value="Genomic_DNA"/>
</dbReference>
<dbReference type="SUPFAM" id="SSF48452">
    <property type="entry name" value="TPR-like"/>
    <property type="match status" value="2"/>
</dbReference>
<dbReference type="Pfam" id="PF00990">
    <property type="entry name" value="GGDEF"/>
    <property type="match status" value="1"/>
</dbReference>
<evidence type="ECO:0000313" key="5">
    <source>
        <dbReference type="EMBL" id="SDH19999.1"/>
    </source>
</evidence>
<dbReference type="OrthoDB" id="6191081at2"/>
<evidence type="ECO:0000259" key="4">
    <source>
        <dbReference type="PROSITE" id="PS50887"/>
    </source>
</evidence>
<dbReference type="InterPro" id="IPR043128">
    <property type="entry name" value="Rev_trsase/Diguanyl_cyclase"/>
</dbReference>
<dbReference type="PROSITE" id="PS50887">
    <property type="entry name" value="GGDEF"/>
    <property type="match status" value="1"/>
</dbReference>
<organism evidence="5 6">
    <name type="scientific">Vibrio xiamenensis</name>
    <dbReference type="NCBI Taxonomy" id="861298"/>
    <lineage>
        <taxon>Bacteria</taxon>
        <taxon>Pseudomonadati</taxon>
        <taxon>Pseudomonadota</taxon>
        <taxon>Gammaproteobacteria</taxon>
        <taxon>Vibrionales</taxon>
        <taxon>Vibrionaceae</taxon>
        <taxon>Vibrio</taxon>
    </lineage>
</organism>
<dbReference type="GO" id="GO:0052621">
    <property type="term" value="F:diguanylate cyclase activity"/>
    <property type="evidence" value="ECO:0007669"/>
    <property type="project" value="UniProtKB-EC"/>
</dbReference>
<dbReference type="Proteomes" id="UP000198854">
    <property type="component" value="Unassembled WGS sequence"/>
</dbReference>
<dbReference type="SUPFAM" id="SSF55073">
    <property type="entry name" value="Nucleotide cyclase"/>
    <property type="match status" value="1"/>
</dbReference>
<name>A0A1G8AGJ2_9VIBR</name>
<evidence type="ECO:0000256" key="1">
    <source>
        <dbReference type="ARBA" id="ARBA00001946"/>
    </source>
</evidence>
<reference evidence="5 6" key="1">
    <citation type="submission" date="2016-10" db="EMBL/GenBank/DDBJ databases">
        <authorList>
            <person name="de Groot N.N."/>
        </authorList>
    </citation>
    <scope>NUCLEOTIDE SEQUENCE [LARGE SCALE GENOMIC DNA]</scope>
    <source>
        <strain evidence="5 6">CGMCC 1.10228</strain>
    </source>
</reference>
<gene>
    <name evidence="5" type="ORF">SAMN04488136_110108</name>
</gene>
<comment type="catalytic activity">
    <reaction evidence="3">
        <text>2 GTP = 3',3'-c-di-GMP + 2 diphosphate</text>
        <dbReference type="Rhea" id="RHEA:24898"/>
        <dbReference type="ChEBI" id="CHEBI:33019"/>
        <dbReference type="ChEBI" id="CHEBI:37565"/>
        <dbReference type="ChEBI" id="CHEBI:58805"/>
        <dbReference type="EC" id="2.7.7.65"/>
    </reaction>
</comment>
<dbReference type="InterPro" id="IPR000160">
    <property type="entry name" value="GGDEF_dom"/>
</dbReference>
<sequence length="527" mass="60074">MEALLKKISDRGLDAAAATGEDALEFWAHVRTDIATTSREQAQCFIISAEHLSKQLSYSDSIADLNAALSLLNLPQDSELILDIKNSLSDRFFTVGDYSNALTHYVESTNIAVEHSNIDAYATAIIGMGNLCDAYGDHDRALSYYQKIDSIDHALTSRSLRLKYKLFMLACYIQLGRHSVAEALLIECEQLSILVSDKVLSGQVYLYHAMLLRHKGKAQRALDYLANVQYTYGNLHSTWLSNMLRLELAYCLNELGRTHLSNWLLESTEQRVDSGYAPVLGLQLFNSLSTIYEQQQKYQAALLYQQKAYAIESELVSAIPIGELGASQLRRLSRFELQLKLILSEIENRELKETTESQKHTVAQLQQDVFTDPLTLLRNRRWMEVKLKDLLLHETPFSLLVIDIDHFKSINDELSHLVGDKAIIRVSKQLAKHFHFSDASCVRFGGEEFLVILENTDEQQAKMYAEQYRQRIFQFNWKEVLGERGLTVSIGVTKHRDGENTQRTFYRADKALYRAKANGRNQVCLEN</sequence>